<dbReference type="NCBIfam" id="TIGR00741">
    <property type="entry name" value="yfiA"/>
    <property type="match status" value="1"/>
</dbReference>
<dbReference type="AlphaFoldDB" id="A0A1F5NYJ9"/>
<dbReference type="InterPro" id="IPR050574">
    <property type="entry name" value="HPF/YfiA_ribosome-assoc"/>
</dbReference>
<dbReference type="Proteomes" id="UP000176339">
    <property type="component" value="Unassembled WGS sequence"/>
</dbReference>
<organism evidence="2 3">
    <name type="scientific">Candidatus Doudnabacteria bacterium RIFCSPHIGHO2_01_FULL_49_9</name>
    <dbReference type="NCBI Taxonomy" id="1817827"/>
    <lineage>
        <taxon>Bacteria</taxon>
        <taxon>Candidatus Doudnaibacteriota</taxon>
    </lineage>
</organism>
<gene>
    <name evidence="2" type="ORF">A2846_01560</name>
</gene>
<dbReference type="Gene3D" id="3.30.160.100">
    <property type="entry name" value="Ribosome hibernation promotion factor-like"/>
    <property type="match status" value="1"/>
</dbReference>
<dbReference type="SUPFAM" id="SSF69754">
    <property type="entry name" value="Ribosome binding protein Y (YfiA homologue)"/>
    <property type="match status" value="1"/>
</dbReference>
<dbReference type="InterPro" id="IPR036567">
    <property type="entry name" value="RHF-like"/>
</dbReference>
<evidence type="ECO:0000256" key="1">
    <source>
        <dbReference type="ARBA" id="ARBA00022845"/>
    </source>
</evidence>
<protein>
    <submittedName>
        <fullName evidence="2">Ribosomal subunit interface protein</fullName>
    </submittedName>
</protein>
<reference evidence="2 3" key="1">
    <citation type="journal article" date="2016" name="Nat. Commun.">
        <title>Thousands of microbial genomes shed light on interconnected biogeochemical processes in an aquifer system.</title>
        <authorList>
            <person name="Anantharaman K."/>
            <person name="Brown C.T."/>
            <person name="Hug L.A."/>
            <person name="Sharon I."/>
            <person name="Castelle C.J."/>
            <person name="Probst A.J."/>
            <person name="Thomas B.C."/>
            <person name="Singh A."/>
            <person name="Wilkins M.J."/>
            <person name="Karaoz U."/>
            <person name="Brodie E.L."/>
            <person name="Williams K.H."/>
            <person name="Hubbard S.S."/>
            <person name="Banfield J.F."/>
        </authorList>
    </citation>
    <scope>NUCLEOTIDE SEQUENCE [LARGE SCALE GENOMIC DNA]</scope>
</reference>
<accession>A0A1F5NYJ9</accession>
<evidence type="ECO:0000313" key="3">
    <source>
        <dbReference type="Proteomes" id="UP000176339"/>
    </source>
</evidence>
<keyword evidence="1" id="KW-0810">Translation regulation</keyword>
<dbReference type="PANTHER" id="PTHR33231">
    <property type="entry name" value="30S RIBOSOMAL PROTEIN"/>
    <property type="match status" value="1"/>
</dbReference>
<dbReference type="Pfam" id="PF02482">
    <property type="entry name" value="Ribosomal_S30AE"/>
    <property type="match status" value="1"/>
</dbReference>
<dbReference type="PANTHER" id="PTHR33231:SF1">
    <property type="entry name" value="30S RIBOSOMAL PROTEIN"/>
    <property type="match status" value="1"/>
</dbReference>
<dbReference type="GO" id="GO:0043024">
    <property type="term" value="F:ribosomal small subunit binding"/>
    <property type="evidence" value="ECO:0007669"/>
    <property type="project" value="TreeGrafter"/>
</dbReference>
<sequence length="107" mass="12216">MKINITANNIEVTEPLKAHIEERIHSLDKFLSKHDPDNVQTWVVVARTTNHHKHGDVYQAEINLRVGGDAFMAKAEGSDMRAVIDEVKDKVKAELIQHKDKNLRHSE</sequence>
<dbReference type="EMBL" id="MFEN01000065">
    <property type="protein sequence ID" value="OGE82701.1"/>
    <property type="molecule type" value="Genomic_DNA"/>
</dbReference>
<dbReference type="GO" id="GO:0022627">
    <property type="term" value="C:cytosolic small ribosomal subunit"/>
    <property type="evidence" value="ECO:0007669"/>
    <property type="project" value="TreeGrafter"/>
</dbReference>
<comment type="caution">
    <text evidence="2">The sequence shown here is derived from an EMBL/GenBank/DDBJ whole genome shotgun (WGS) entry which is preliminary data.</text>
</comment>
<proteinExistence type="predicted"/>
<dbReference type="InterPro" id="IPR003489">
    <property type="entry name" value="RHF/RaiA"/>
</dbReference>
<evidence type="ECO:0000313" key="2">
    <source>
        <dbReference type="EMBL" id="OGE82701.1"/>
    </source>
</evidence>
<name>A0A1F5NYJ9_9BACT</name>
<dbReference type="GO" id="GO:0045900">
    <property type="term" value="P:negative regulation of translational elongation"/>
    <property type="evidence" value="ECO:0007669"/>
    <property type="project" value="TreeGrafter"/>
</dbReference>